<protein>
    <recommendedName>
        <fullName evidence="2 8">Translation initiation factor IF-2</fullName>
    </recommendedName>
</protein>
<dbReference type="FunFam" id="2.40.30.10:FF:000007">
    <property type="entry name" value="Translation initiation factor IF-2"/>
    <property type="match status" value="1"/>
</dbReference>
<dbReference type="EMBL" id="AP025739">
    <property type="protein sequence ID" value="BDI32255.1"/>
    <property type="molecule type" value="Genomic_DNA"/>
</dbReference>
<dbReference type="NCBIfam" id="TIGR00487">
    <property type="entry name" value="IF-2"/>
    <property type="match status" value="1"/>
</dbReference>
<dbReference type="InterPro" id="IPR036925">
    <property type="entry name" value="TIF_IF2_dom3_sf"/>
</dbReference>
<dbReference type="FunCoup" id="A0A402CXP9">
    <property type="interactions" value="483"/>
</dbReference>
<dbReference type="CDD" id="cd01887">
    <property type="entry name" value="IF2_eIF5B"/>
    <property type="match status" value="1"/>
</dbReference>
<dbReference type="InterPro" id="IPR000178">
    <property type="entry name" value="TF_IF2_bacterial-like"/>
</dbReference>
<evidence type="ECO:0000256" key="1">
    <source>
        <dbReference type="ARBA" id="ARBA00007733"/>
    </source>
</evidence>
<comment type="function">
    <text evidence="7 8 9">One of the essential components for the initiation of protein synthesis. Protects formylmethionyl-tRNA from spontaneous hydrolysis and promotes its binding to the 30S ribosomal subunits. Also involved in the hydrolysis of GTP during the formation of the 70S ribosomal complex.</text>
</comment>
<dbReference type="InterPro" id="IPR015760">
    <property type="entry name" value="TIF_IF2"/>
</dbReference>
<dbReference type="FunFam" id="2.40.30.10:FF:000008">
    <property type="entry name" value="Translation initiation factor IF-2"/>
    <property type="match status" value="1"/>
</dbReference>
<dbReference type="AlphaFoldDB" id="A0A402CXP9"/>
<dbReference type="InterPro" id="IPR044145">
    <property type="entry name" value="IF2_II"/>
</dbReference>
<dbReference type="InterPro" id="IPR006847">
    <property type="entry name" value="IF2_N"/>
</dbReference>
<dbReference type="Gene3D" id="3.40.50.10050">
    <property type="entry name" value="Translation initiation factor IF- 2, domain 3"/>
    <property type="match status" value="1"/>
</dbReference>
<organism evidence="11 12">
    <name type="scientific">Capsulimonas corticalis</name>
    <dbReference type="NCBI Taxonomy" id="2219043"/>
    <lineage>
        <taxon>Bacteria</taxon>
        <taxon>Bacillati</taxon>
        <taxon>Armatimonadota</taxon>
        <taxon>Armatimonadia</taxon>
        <taxon>Capsulimonadales</taxon>
        <taxon>Capsulimonadaceae</taxon>
        <taxon>Capsulimonas</taxon>
    </lineage>
</organism>
<gene>
    <name evidence="8" type="primary">infB</name>
    <name evidence="11" type="ORF">CCAX7_43060</name>
</gene>
<evidence type="ECO:0000256" key="10">
    <source>
        <dbReference type="SAM" id="MobiDB-lite"/>
    </source>
</evidence>
<comment type="caution">
    <text evidence="8">Lacks conserved residue(s) required for the propagation of feature annotation.</text>
</comment>
<dbReference type="Proteomes" id="UP000287394">
    <property type="component" value="Chromosome"/>
</dbReference>
<dbReference type="InterPro" id="IPR053905">
    <property type="entry name" value="EF-G-like_DII"/>
</dbReference>
<comment type="similarity">
    <text evidence="1 8 9">Belongs to the TRAFAC class translation factor GTPase superfamily. Classic translation factor GTPase family. IF-2 subfamily.</text>
</comment>
<dbReference type="InterPro" id="IPR023115">
    <property type="entry name" value="TIF_IF2_dom3"/>
</dbReference>
<feature type="compositionally biased region" description="Low complexity" evidence="10">
    <location>
        <begin position="54"/>
        <end position="93"/>
    </location>
</feature>
<sequence>MSGVRIYDLAKELKLTSNELLDVLKELGEPTKTASSTINDSAAEGVRKRVADRANGATNGASAPSSSNGNGNGAAKPAPAPAASASESPAANSGKVVDIPSVVSLKDFADLISIPAPTIQKKLMGLGVLASLNQKLSPEVVTRLAKSYGVPVNIVSPQSAPAAAPQAPAAPATTGVAAPQADAAPAAPPAAPKVAVVAAKPRQKPAGPVSRPPVVTIMGHVDHGKTTLLDAIRKARVVDTEHGGITQHIGAYQVSVEDPTNAGTMRKITFLDTPGHEAFSAMRARGAQVTDIAVLVVAADDGIMPQTIEAINHIKAAGVPMIVAVNKIDKDGANPTRVLTQLTEYDVMPEAYGGDVQTVELSAKEGLGLDDLLEKIILVTDAEIEPKADPSAPATGWVIEAEIDKGRGVVTTILVDQGTVKMGDSVVAGTTFGRIKAMVDDMGQRVKDAPPAFPVVILGLNGVPNAGDRFEVAKNEKAARQIAEERASDIKEDQMGSRRVMTLEDMQRHFKAGTTKTLNLIVKGDVQGSVEAIRQSLEKIDHPEVKVKFISSGVGSVGDSDIQLAAASQALVLAFNVRPEPGAVKMAEAEHVEIREYRIIYDLFDDVKKAMANLLDPIYEESALGVAEVRAVFRLPRSGGSIAGSYILEGKVVRNANVRVKRGGKLVAEGKIDTLKREKDDAREVAQGYECGILVPGYDPVEGDRIECYELKRIERTL</sequence>
<dbReference type="PANTHER" id="PTHR43381:SF5">
    <property type="entry name" value="TR-TYPE G DOMAIN-CONTAINING PROTEIN"/>
    <property type="match status" value="1"/>
</dbReference>
<dbReference type="PROSITE" id="PS51722">
    <property type="entry name" value="G_TR_2"/>
    <property type="match status" value="1"/>
</dbReference>
<keyword evidence="8" id="KW-0963">Cytoplasm</keyword>
<evidence type="ECO:0000256" key="9">
    <source>
        <dbReference type="RuleBase" id="RU000644"/>
    </source>
</evidence>
<dbReference type="SUPFAM" id="SSF52156">
    <property type="entry name" value="Initiation factor IF2/eIF5b, domain 3"/>
    <property type="match status" value="1"/>
</dbReference>
<dbReference type="PROSITE" id="PS01176">
    <property type="entry name" value="IF2"/>
    <property type="match status" value="1"/>
</dbReference>
<evidence type="ECO:0000256" key="4">
    <source>
        <dbReference type="ARBA" id="ARBA00022741"/>
    </source>
</evidence>
<evidence type="ECO:0000313" key="11">
    <source>
        <dbReference type="EMBL" id="BDI32255.1"/>
    </source>
</evidence>
<evidence type="ECO:0000256" key="3">
    <source>
        <dbReference type="ARBA" id="ARBA00022540"/>
    </source>
</evidence>
<feature type="binding site" evidence="8">
    <location>
        <begin position="219"/>
        <end position="226"/>
    </location>
    <ligand>
        <name>GTP</name>
        <dbReference type="ChEBI" id="CHEBI:37565"/>
    </ligand>
</feature>
<reference evidence="11 12" key="1">
    <citation type="journal article" date="2019" name="Int. J. Syst. Evol. Microbiol.">
        <title>Capsulimonas corticalis gen. nov., sp. nov., an aerobic capsulated bacterium, of a novel bacterial order, Capsulimonadales ord. nov., of the class Armatimonadia of the phylum Armatimonadetes.</title>
        <authorList>
            <person name="Li J."/>
            <person name="Kudo C."/>
            <person name="Tonouchi A."/>
        </authorList>
    </citation>
    <scope>NUCLEOTIDE SEQUENCE [LARGE SCALE GENOMIC DNA]</scope>
    <source>
        <strain evidence="11 12">AX-7</strain>
    </source>
</reference>
<dbReference type="HAMAP" id="MF_00100_B">
    <property type="entry name" value="IF_2_B"/>
    <property type="match status" value="1"/>
</dbReference>
<comment type="subcellular location">
    <subcellularLocation>
        <location evidence="8">Cytoplasm</location>
    </subcellularLocation>
</comment>
<dbReference type="Pfam" id="PF22042">
    <property type="entry name" value="EF-G_D2"/>
    <property type="match status" value="1"/>
</dbReference>
<evidence type="ECO:0000256" key="8">
    <source>
        <dbReference type="HAMAP-Rule" id="MF_00100"/>
    </source>
</evidence>
<evidence type="ECO:0000313" key="12">
    <source>
        <dbReference type="Proteomes" id="UP000287394"/>
    </source>
</evidence>
<dbReference type="OrthoDB" id="9811804at2"/>
<feature type="binding site" evidence="8">
    <location>
        <begin position="272"/>
        <end position="276"/>
    </location>
    <ligand>
        <name>GTP</name>
        <dbReference type="ChEBI" id="CHEBI:37565"/>
    </ligand>
</feature>
<dbReference type="InterPro" id="IPR005225">
    <property type="entry name" value="Small_GTP-bd"/>
</dbReference>
<name>A0A402CXP9_9BACT</name>
<dbReference type="Pfam" id="PF00009">
    <property type="entry name" value="GTP_EFTU"/>
    <property type="match status" value="1"/>
</dbReference>
<dbReference type="Gene3D" id="1.10.10.2480">
    <property type="match status" value="1"/>
</dbReference>
<dbReference type="GO" id="GO:0005829">
    <property type="term" value="C:cytosol"/>
    <property type="evidence" value="ECO:0007669"/>
    <property type="project" value="TreeGrafter"/>
</dbReference>
<dbReference type="NCBIfam" id="TIGR00231">
    <property type="entry name" value="small_GTP"/>
    <property type="match status" value="1"/>
</dbReference>
<dbReference type="CDD" id="cd03692">
    <property type="entry name" value="mtIF2_IVc"/>
    <property type="match status" value="1"/>
</dbReference>
<feature type="binding site" evidence="8">
    <location>
        <begin position="326"/>
        <end position="329"/>
    </location>
    <ligand>
        <name>GTP</name>
        <dbReference type="ChEBI" id="CHEBI:37565"/>
    </ligand>
</feature>
<evidence type="ECO:0000256" key="5">
    <source>
        <dbReference type="ARBA" id="ARBA00022917"/>
    </source>
</evidence>
<dbReference type="FunFam" id="3.40.50.10050:FF:000001">
    <property type="entry name" value="Translation initiation factor IF-2"/>
    <property type="match status" value="1"/>
</dbReference>
<dbReference type="Pfam" id="PF11987">
    <property type="entry name" value="IF-2"/>
    <property type="match status" value="1"/>
</dbReference>
<feature type="region of interest" description="Disordered" evidence="10">
    <location>
        <begin position="27"/>
        <end position="93"/>
    </location>
</feature>
<dbReference type="InterPro" id="IPR000795">
    <property type="entry name" value="T_Tr_GTP-bd_dom"/>
</dbReference>
<dbReference type="InterPro" id="IPR009000">
    <property type="entry name" value="Transl_B-barrel_sf"/>
</dbReference>
<keyword evidence="12" id="KW-1185">Reference proteome</keyword>
<dbReference type="CDD" id="cd03702">
    <property type="entry name" value="IF2_mtIF2_II"/>
    <property type="match status" value="1"/>
</dbReference>
<dbReference type="RefSeq" id="WP_119322054.1">
    <property type="nucleotide sequence ID" value="NZ_AP025739.1"/>
</dbReference>
<dbReference type="FunFam" id="3.40.50.300:FF:000019">
    <property type="entry name" value="Translation initiation factor IF-2"/>
    <property type="match status" value="1"/>
</dbReference>
<keyword evidence="5 8" id="KW-0648">Protein biosynthesis</keyword>
<proteinExistence type="inferred from homology"/>
<evidence type="ECO:0000256" key="7">
    <source>
        <dbReference type="ARBA" id="ARBA00025162"/>
    </source>
</evidence>
<dbReference type="Gene3D" id="3.40.50.300">
    <property type="entry name" value="P-loop containing nucleotide triphosphate hydrolases"/>
    <property type="match status" value="1"/>
</dbReference>
<dbReference type="InterPro" id="IPR027417">
    <property type="entry name" value="P-loop_NTPase"/>
</dbReference>
<dbReference type="KEGG" id="ccot:CCAX7_43060"/>
<dbReference type="GO" id="GO:0003743">
    <property type="term" value="F:translation initiation factor activity"/>
    <property type="evidence" value="ECO:0007669"/>
    <property type="project" value="UniProtKB-UniRule"/>
</dbReference>
<dbReference type="Gene3D" id="2.40.30.10">
    <property type="entry name" value="Translation factors"/>
    <property type="match status" value="2"/>
</dbReference>
<keyword evidence="6 8" id="KW-0342">GTP-binding</keyword>
<dbReference type="SUPFAM" id="SSF52540">
    <property type="entry name" value="P-loop containing nucleoside triphosphate hydrolases"/>
    <property type="match status" value="1"/>
</dbReference>
<dbReference type="PRINTS" id="PR00315">
    <property type="entry name" value="ELONGATNFCT"/>
</dbReference>
<dbReference type="SUPFAM" id="SSF50447">
    <property type="entry name" value="Translation proteins"/>
    <property type="match status" value="2"/>
</dbReference>
<dbReference type="GO" id="GO:0005525">
    <property type="term" value="F:GTP binding"/>
    <property type="evidence" value="ECO:0007669"/>
    <property type="project" value="UniProtKB-KW"/>
</dbReference>
<keyword evidence="3 8" id="KW-0396">Initiation factor</keyword>
<dbReference type="GO" id="GO:0003924">
    <property type="term" value="F:GTPase activity"/>
    <property type="evidence" value="ECO:0007669"/>
    <property type="project" value="UniProtKB-UniRule"/>
</dbReference>
<dbReference type="PANTHER" id="PTHR43381">
    <property type="entry name" value="TRANSLATION INITIATION FACTOR IF-2-RELATED"/>
    <property type="match status" value="1"/>
</dbReference>
<dbReference type="Pfam" id="PF04760">
    <property type="entry name" value="IF2_N"/>
    <property type="match status" value="2"/>
</dbReference>
<keyword evidence="4 8" id="KW-0547">Nucleotide-binding</keyword>
<accession>A0A402CXP9</accession>
<evidence type="ECO:0000256" key="2">
    <source>
        <dbReference type="ARBA" id="ARBA00020675"/>
    </source>
</evidence>
<evidence type="ECO:0000256" key="6">
    <source>
        <dbReference type="ARBA" id="ARBA00023134"/>
    </source>
</evidence>